<protein>
    <submittedName>
        <fullName evidence="3">DUF2388 domain-containing protein</fullName>
    </submittedName>
</protein>
<feature type="chain" id="PRO_5040899121" evidence="2">
    <location>
        <begin position="28"/>
        <end position="124"/>
    </location>
</feature>
<feature type="transmembrane region" description="Helical" evidence="1">
    <location>
        <begin position="43"/>
        <end position="61"/>
    </location>
</feature>
<proteinExistence type="predicted"/>
<dbReference type="InterPro" id="IPR012661">
    <property type="entry name" value="CHP02448"/>
</dbReference>
<name>A0A9X1Z7M0_9PSED</name>
<keyword evidence="2" id="KW-0732">Signal</keyword>
<reference evidence="3 4" key="1">
    <citation type="journal article" date="2022" name="Int. J. Syst. Evol. Microbiol.">
        <title>Pseudomonas aegrilactucae sp. nov. and Pseudomonas morbosilactucae sp. nov., pathogens causing bacterial rot of lettuce in Japan.</title>
        <authorList>
            <person name="Sawada H."/>
            <person name="Fujikawa T."/>
            <person name="Satou M."/>
        </authorList>
    </citation>
    <scope>NUCLEOTIDE SEQUENCE [LARGE SCALE GENOMIC DNA]</scope>
    <source>
        <strain evidence="3 4">MAFF 302030</strain>
    </source>
</reference>
<evidence type="ECO:0000313" key="4">
    <source>
        <dbReference type="Proteomes" id="UP001155059"/>
    </source>
</evidence>
<reference evidence="3 4" key="2">
    <citation type="journal article" date="2023" name="Plant Pathol.">
        <title>Dismantling and reorganizing Pseudomonas marginalis sensu#lato.</title>
        <authorList>
            <person name="Sawada H."/>
            <person name="Fujikawa T."/>
            <person name="Satou M."/>
        </authorList>
    </citation>
    <scope>NUCLEOTIDE SEQUENCE [LARGE SCALE GENOMIC DNA]</scope>
    <source>
        <strain evidence="3 4">MAFF 302030</strain>
    </source>
</reference>
<evidence type="ECO:0000256" key="1">
    <source>
        <dbReference type="SAM" id="Phobius"/>
    </source>
</evidence>
<dbReference type="Proteomes" id="UP001155059">
    <property type="component" value="Unassembled WGS sequence"/>
</dbReference>
<organism evidence="3 4">
    <name type="scientific">Pseudomonas morbosilactucae</name>
    <dbReference type="NCBI Taxonomy" id="2938197"/>
    <lineage>
        <taxon>Bacteria</taxon>
        <taxon>Pseudomonadati</taxon>
        <taxon>Pseudomonadota</taxon>
        <taxon>Gammaproteobacteria</taxon>
        <taxon>Pseudomonadales</taxon>
        <taxon>Pseudomonadaceae</taxon>
        <taxon>Pseudomonas</taxon>
    </lineage>
</organism>
<dbReference type="RefSeq" id="WP_268267090.1">
    <property type="nucleotide sequence ID" value="NZ_JALQCW010000097.1"/>
</dbReference>
<sequence length="124" mass="13564">MKSLNTLASRRRFSFMAALVLSTPTLGGDFLPDFDSEPGKASLFWAAFTTTGPFIATTLTFKKLSGNDEKRLVLARDDAATFVASDAVIRGVQLESALLMLRQERDLDRYDDLALARAILGSTD</sequence>
<keyword evidence="1" id="KW-1133">Transmembrane helix</keyword>
<dbReference type="EMBL" id="JALQCW010000097">
    <property type="protein sequence ID" value="MCK9801940.1"/>
    <property type="molecule type" value="Genomic_DNA"/>
</dbReference>
<gene>
    <name evidence="3" type="ORF">M1B34_30830</name>
</gene>
<dbReference type="Pfam" id="PF09498">
    <property type="entry name" value="DUF2388"/>
    <property type="match status" value="1"/>
</dbReference>
<feature type="signal peptide" evidence="2">
    <location>
        <begin position="1"/>
        <end position="27"/>
    </location>
</feature>
<dbReference type="AlphaFoldDB" id="A0A9X1Z7M0"/>
<dbReference type="NCBIfam" id="TIGR02448">
    <property type="entry name" value="conserverd hypothetical protein"/>
    <property type="match status" value="1"/>
</dbReference>
<keyword evidence="1" id="KW-0472">Membrane</keyword>
<evidence type="ECO:0000256" key="2">
    <source>
        <dbReference type="SAM" id="SignalP"/>
    </source>
</evidence>
<evidence type="ECO:0000313" key="3">
    <source>
        <dbReference type="EMBL" id="MCK9801940.1"/>
    </source>
</evidence>
<keyword evidence="1" id="KW-0812">Transmembrane</keyword>
<accession>A0A9X1Z7M0</accession>
<comment type="caution">
    <text evidence="3">The sequence shown here is derived from an EMBL/GenBank/DDBJ whole genome shotgun (WGS) entry which is preliminary data.</text>
</comment>